<dbReference type="GO" id="GO:0006508">
    <property type="term" value="P:proteolysis"/>
    <property type="evidence" value="ECO:0007669"/>
    <property type="project" value="InterPro"/>
</dbReference>
<keyword evidence="1" id="KW-0378">Hydrolase</keyword>
<dbReference type="SUPFAM" id="SSF82171">
    <property type="entry name" value="DPP6 N-terminal domain-like"/>
    <property type="match status" value="1"/>
</dbReference>
<dbReference type="GO" id="GO:0004252">
    <property type="term" value="F:serine-type endopeptidase activity"/>
    <property type="evidence" value="ECO:0007669"/>
    <property type="project" value="TreeGrafter"/>
</dbReference>
<proteinExistence type="predicted"/>
<reference evidence="4" key="2">
    <citation type="submission" date="2020-09" db="EMBL/GenBank/DDBJ databases">
        <authorList>
            <person name="Sun Q."/>
            <person name="Ohkuma M."/>
        </authorList>
    </citation>
    <scope>NUCLEOTIDE SEQUENCE</scope>
    <source>
        <strain evidence="4">JCM 30804</strain>
    </source>
</reference>
<feature type="signal peptide" evidence="2">
    <location>
        <begin position="1"/>
        <end position="21"/>
    </location>
</feature>
<organism evidence="4 5">
    <name type="scientific">Shewanella gelidii</name>
    <dbReference type="NCBI Taxonomy" id="1642821"/>
    <lineage>
        <taxon>Bacteria</taxon>
        <taxon>Pseudomonadati</taxon>
        <taxon>Pseudomonadota</taxon>
        <taxon>Gammaproteobacteria</taxon>
        <taxon>Alteromonadales</taxon>
        <taxon>Shewanellaceae</taxon>
        <taxon>Shewanella</taxon>
    </lineage>
</organism>
<keyword evidence="2" id="KW-0732">Signal</keyword>
<protein>
    <submittedName>
        <fullName evidence="4">Peptidase S9</fullName>
    </submittedName>
</protein>
<keyword evidence="5" id="KW-1185">Reference proteome</keyword>
<dbReference type="PANTHER" id="PTHR42776:SF27">
    <property type="entry name" value="DIPEPTIDYL PEPTIDASE FAMILY MEMBER 6"/>
    <property type="match status" value="1"/>
</dbReference>
<accession>A0A917NAK7</accession>
<dbReference type="Proteomes" id="UP000613743">
    <property type="component" value="Unassembled WGS sequence"/>
</dbReference>
<evidence type="ECO:0000313" key="4">
    <source>
        <dbReference type="EMBL" id="GGI82958.1"/>
    </source>
</evidence>
<name>A0A917NAK7_9GAMM</name>
<evidence type="ECO:0000313" key="5">
    <source>
        <dbReference type="Proteomes" id="UP000613743"/>
    </source>
</evidence>
<feature type="chain" id="PRO_5038036464" evidence="2">
    <location>
        <begin position="22"/>
        <end position="658"/>
    </location>
</feature>
<feature type="domain" description="Peptidase S9 prolyl oligopeptidase catalytic" evidence="3">
    <location>
        <begin position="449"/>
        <end position="656"/>
    </location>
</feature>
<comment type="caution">
    <text evidence="4">The sequence shown here is derived from an EMBL/GenBank/DDBJ whole genome shotgun (WGS) entry which is preliminary data.</text>
</comment>
<sequence>MAYPRIIFAILAMFFSAFAFAKMPKDIQKQVELFTKPYEFSEVKISSKGSYISLIKNTNNIRSLVILDAKTFQPTYVAKFSGDEEVGDYVWVNDERVVLSKVYNRGWKEEPEYYGELFAVNADGSKPKYIFGQLAGGLQTGTNIKKNTSIRAIGYIRSPLAHDAKSMLIKAYPIGNGSKGFMTRTHPQLYKVNVYSGKRRKVTTAPVTNANFLLDQDHQPIFATGTDKNNDIKTYRKVDGQWQPENTIQGNLTDFSLLSIADDNQHVYAKGALPNETQAVYRINIATGSQEKIVHNKNVDPLKYWKNDQTDELYAVEYVDGYPSYDFVRKDSREALRLKSLLKSIPGHQLHLVSDTLDGETSILFATNDRTPGDYYLYKAKENKIQKIVSIASWINPDDLADVKPISFQSRDGKTIHGYITMPYGIDHKNLPLVVEPHGGPAARDYWFYNANSQLLAQQGIATLQVNFRGSIGYGEAFEKSGNLKWGTAVQHDIIDGVKYVIEQGWIDRNRICIAGGSFGAYSALQSSILEPDLFKCAIGMAGVYDLPLMKNEGDIPSFSFGGSFLSEVIGNDPQTLKAMSPSHNVNKLKAKLLLVHGEKDKRTPIEQYEALADALDKANYPYEKMIFDKEGHGLYNPENQAKYYNRMLGFIKENLAL</sequence>
<dbReference type="Gene3D" id="3.40.50.1820">
    <property type="entry name" value="alpha/beta hydrolase"/>
    <property type="match status" value="1"/>
</dbReference>
<evidence type="ECO:0000259" key="3">
    <source>
        <dbReference type="Pfam" id="PF00326"/>
    </source>
</evidence>
<dbReference type="PANTHER" id="PTHR42776">
    <property type="entry name" value="SERINE PEPTIDASE S9 FAMILY MEMBER"/>
    <property type="match status" value="1"/>
</dbReference>
<dbReference type="Pfam" id="PF00326">
    <property type="entry name" value="Peptidase_S9"/>
    <property type="match status" value="1"/>
</dbReference>
<dbReference type="EMBL" id="BMPZ01000004">
    <property type="protein sequence ID" value="GGI82958.1"/>
    <property type="molecule type" value="Genomic_DNA"/>
</dbReference>
<dbReference type="InterPro" id="IPR029058">
    <property type="entry name" value="AB_hydrolase_fold"/>
</dbReference>
<dbReference type="InterPro" id="IPR001375">
    <property type="entry name" value="Peptidase_S9_cat"/>
</dbReference>
<dbReference type="RefSeq" id="WP_188920480.1">
    <property type="nucleotide sequence ID" value="NZ_BMPZ01000004.1"/>
</dbReference>
<evidence type="ECO:0000256" key="2">
    <source>
        <dbReference type="SAM" id="SignalP"/>
    </source>
</evidence>
<reference evidence="4" key="1">
    <citation type="journal article" date="2014" name="Int. J. Syst. Evol. Microbiol.">
        <title>Complete genome sequence of Corynebacterium casei LMG S-19264T (=DSM 44701T), isolated from a smear-ripened cheese.</title>
        <authorList>
            <consortium name="US DOE Joint Genome Institute (JGI-PGF)"/>
            <person name="Walter F."/>
            <person name="Albersmeier A."/>
            <person name="Kalinowski J."/>
            <person name="Ruckert C."/>
        </authorList>
    </citation>
    <scope>NUCLEOTIDE SEQUENCE</scope>
    <source>
        <strain evidence="4">JCM 30804</strain>
    </source>
</reference>
<evidence type="ECO:0000256" key="1">
    <source>
        <dbReference type="ARBA" id="ARBA00022801"/>
    </source>
</evidence>
<gene>
    <name evidence="4" type="ORF">GCM10009332_20300</name>
</gene>
<dbReference type="SUPFAM" id="SSF53474">
    <property type="entry name" value="alpha/beta-Hydrolases"/>
    <property type="match status" value="1"/>
</dbReference>
<dbReference type="AlphaFoldDB" id="A0A917NAK7"/>
<dbReference type="FunFam" id="3.40.50.1820:FF:000442">
    <property type="entry name" value="Subfamily S9C unassigned peptidase"/>
    <property type="match status" value="1"/>
</dbReference>